<keyword evidence="5 7" id="KW-0411">Iron-sulfur</keyword>
<evidence type="ECO:0000256" key="6">
    <source>
        <dbReference type="ARBA" id="ARBA00034078"/>
    </source>
</evidence>
<organism evidence="8 9">
    <name type="scientific">Aureimonas fodinaquatilis</name>
    <dbReference type="NCBI Taxonomy" id="2565783"/>
    <lineage>
        <taxon>Bacteria</taxon>
        <taxon>Pseudomonadati</taxon>
        <taxon>Pseudomonadota</taxon>
        <taxon>Alphaproteobacteria</taxon>
        <taxon>Hyphomicrobiales</taxon>
        <taxon>Aurantimonadaceae</taxon>
        <taxon>Aureimonas</taxon>
    </lineage>
</organism>
<dbReference type="InterPro" id="IPR028431">
    <property type="entry name" value="NADP_DH_HndA-like"/>
</dbReference>
<comment type="caution">
    <text evidence="8">The sequence shown here is derived from an EMBL/GenBank/DDBJ whole genome shotgun (WGS) entry which is preliminary data.</text>
</comment>
<dbReference type="RefSeq" id="WP_149299783.1">
    <property type="nucleotide sequence ID" value="NZ_VTWH01000002.1"/>
</dbReference>
<dbReference type="Gene3D" id="1.10.10.1590">
    <property type="entry name" value="NADH-quinone oxidoreductase subunit E"/>
    <property type="match status" value="1"/>
</dbReference>
<name>A0A5B0DXA9_9HYPH</name>
<dbReference type="PIRSF" id="PIRSF000216">
    <property type="entry name" value="NADH_DH_24kDa"/>
    <property type="match status" value="1"/>
</dbReference>
<dbReference type="Pfam" id="PF01257">
    <property type="entry name" value="2Fe-2S_thioredx"/>
    <property type="match status" value="1"/>
</dbReference>
<reference evidence="8 9" key="1">
    <citation type="submission" date="2019-08" db="EMBL/GenBank/DDBJ databases">
        <title>Aureimonas fodiniaquatilis sp. nov., isolated from a coal mine wastewater.</title>
        <authorList>
            <person name="Kim W."/>
        </authorList>
    </citation>
    <scope>NUCLEOTIDE SEQUENCE [LARGE SCALE GENOMIC DNA]</scope>
    <source>
        <strain evidence="8 9">CAU 1482</strain>
    </source>
</reference>
<sequence>MLDHSRGGENFDDKRLAEIIAVHVARKGGLLPILHDVVQEFGYVDDAMVPAIAEGLNLSRADVHGVVTFYHDFRRQPAGGLIVRLCVAEACKAMGADDLAAYAEKRLGLPMHSTSGDAAVTLEPVYCLGLCSLSPSAMVNGRVYGRLTQEKLDRLLAEVAK</sequence>
<dbReference type="PANTHER" id="PTHR43342:SF1">
    <property type="entry name" value="BIFURCATING [FEFE] HYDROGENASE GAMMA SUBUNIT"/>
    <property type="match status" value="1"/>
</dbReference>
<feature type="binding site" evidence="7">
    <location>
        <position position="131"/>
    </location>
    <ligand>
        <name>[2Fe-2S] cluster</name>
        <dbReference type="ChEBI" id="CHEBI:190135"/>
    </ligand>
</feature>
<feature type="binding site" evidence="7">
    <location>
        <position position="91"/>
    </location>
    <ligand>
        <name>[2Fe-2S] cluster</name>
        <dbReference type="ChEBI" id="CHEBI:190135"/>
    </ligand>
</feature>
<dbReference type="InterPro" id="IPR041921">
    <property type="entry name" value="NuoE_N"/>
</dbReference>
<dbReference type="InterPro" id="IPR036249">
    <property type="entry name" value="Thioredoxin-like_sf"/>
</dbReference>
<evidence type="ECO:0000256" key="2">
    <source>
        <dbReference type="ARBA" id="ARBA00022714"/>
    </source>
</evidence>
<dbReference type="Gene3D" id="3.40.30.10">
    <property type="entry name" value="Glutaredoxin"/>
    <property type="match status" value="1"/>
</dbReference>
<dbReference type="GO" id="GO:0046872">
    <property type="term" value="F:metal ion binding"/>
    <property type="evidence" value="ECO:0007669"/>
    <property type="project" value="UniProtKB-KW"/>
</dbReference>
<dbReference type="PANTHER" id="PTHR43342">
    <property type="entry name" value="NADH-QUINONE OXIDOREDUCTASE, E SUBUNIT"/>
    <property type="match status" value="1"/>
</dbReference>
<dbReference type="NCBIfam" id="NF004638">
    <property type="entry name" value="PRK05988.1"/>
    <property type="match status" value="1"/>
</dbReference>
<dbReference type="CDD" id="cd03081">
    <property type="entry name" value="TRX_Fd_NuoE_FDH_gamma"/>
    <property type="match status" value="1"/>
</dbReference>
<evidence type="ECO:0000256" key="1">
    <source>
        <dbReference type="ARBA" id="ARBA00010643"/>
    </source>
</evidence>
<comment type="cofactor">
    <cofactor evidence="7">
        <name>[2Fe-2S] cluster</name>
        <dbReference type="ChEBI" id="CHEBI:190135"/>
    </cofactor>
    <text evidence="7">Binds 1 [2Fe-2S] cluster.</text>
</comment>
<keyword evidence="9" id="KW-1185">Reference proteome</keyword>
<dbReference type="GO" id="GO:0051537">
    <property type="term" value="F:2 iron, 2 sulfur cluster binding"/>
    <property type="evidence" value="ECO:0007669"/>
    <property type="project" value="UniProtKB-KW"/>
</dbReference>
<evidence type="ECO:0000313" key="8">
    <source>
        <dbReference type="EMBL" id="KAA0970632.1"/>
    </source>
</evidence>
<comment type="cofactor">
    <cofactor evidence="6">
        <name>[2Fe-2S] cluster</name>
        <dbReference type="ChEBI" id="CHEBI:190135"/>
    </cofactor>
</comment>
<evidence type="ECO:0000256" key="7">
    <source>
        <dbReference type="PIRSR" id="PIRSR000216-1"/>
    </source>
</evidence>
<dbReference type="OrthoDB" id="9807941at2"/>
<dbReference type="AlphaFoldDB" id="A0A5B0DXA9"/>
<dbReference type="Proteomes" id="UP000324738">
    <property type="component" value="Unassembled WGS sequence"/>
</dbReference>
<evidence type="ECO:0000256" key="3">
    <source>
        <dbReference type="ARBA" id="ARBA00022723"/>
    </source>
</evidence>
<dbReference type="InterPro" id="IPR002023">
    <property type="entry name" value="NuoE-like"/>
</dbReference>
<comment type="similarity">
    <text evidence="1">Belongs to the complex I 24 kDa subunit family.</text>
</comment>
<evidence type="ECO:0000256" key="4">
    <source>
        <dbReference type="ARBA" id="ARBA00023004"/>
    </source>
</evidence>
<proteinExistence type="inferred from homology"/>
<dbReference type="EMBL" id="VTWH01000002">
    <property type="protein sequence ID" value="KAA0970632.1"/>
    <property type="molecule type" value="Genomic_DNA"/>
</dbReference>
<feature type="binding site" evidence="7">
    <location>
        <position position="86"/>
    </location>
    <ligand>
        <name>[2Fe-2S] cluster</name>
        <dbReference type="ChEBI" id="CHEBI:190135"/>
    </ligand>
</feature>
<evidence type="ECO:0000313" key="9">
    <source>
        <dbReference type="Proteomes" id="UP000324738"/>
    </source>
</evidence>
<evidence type="ECO:0000256" key="5">
    <source>
        <dbReference type="ARBA" id="ARBA00023014"/>
    </source>
</evidence>
<protein>
    <submittedName>
        <fullName evidence="8">Formate dehydrogenase subunit gamma</fullName>
    </submittedName>
</protein>
<accession>A0A5B0DXA9</accession>
<dbReference type="SUPFAM" id="SSF52833">
    <property type="entry name" value="Thioredoxin-like"/>
    <property type="match status" value="1"/>
</dbReference>
<dbReference type="GO" id="GO:0016491">
    <property type="term" value="F:oxidoreductase activity"/>
    <property type="evidence" value="ECO:0007669"/>
    <property type="project" value="InterPro"/>
</dbReference>
<feature type="binding site" evidence="7">
    <location>
        <position position="127"/>
    </location>
    <ligand>
        <name>[2Fe-2S] cluster</name>
        <dbReference type="ChEBI" id="CHEBI:190135"/>
    </ligand>
</feature>
<gene>
    <name evidence="8" type="ORF">FPY71_09040</name>
</gene>
<keyword evidence="4 7" id="KW-0408">Iron</keyword>
<keyword evidence="3 7" id="KW-0479">Metal-binding</keyword>
<keyword evidence="2 7" id="KW-0001">2Fe-2S</keyword>